<comment type="function">
    <text evidence="2">Component of the Mediator complex, a coactivator involved in the regulated transcription of nearly all RNA polymerase II-dependent genes. Mediator functions as a bridge to convey information from gene-specific regulatory proteins to the basal RNA polymerase II transcription machinery. Mediator is recruited to promoters by direct interactions with regulatory proteins and serves as a scaffold for the assembly of a functional preinitiation complex with RNA polymerase II and the general transcription factors.</text>
</comment>
<organism evidence="4 5">
    <name type="scientific">Hypothenemus hampei</name>
    <name type="common">Coffee berry borer</name>
    <dbReference type="NCBI Taxonomy" id="57062"/>
    <lineage>
        <taxon>Eukaryota</taxon>
        <taxon>Metazoa</taxon>
        <taxon>Ecdysozoa</taxon>
        <taxon>Arthropoda</taxon>
        <taxon>Hexapoda</taxon>
        <taxon>Insecta</taxon>
        <taxon>Pterygota</taxon>
        <taxon>Neoptera</taxon>
        <taxon>Endopterygota</taxon>
        <taxon>Coleoptera</taxon>
        <taxon>Polyphaga</taxon>
        <taxon>Cucujiformia</taxon>
        <taxon>Curculionidae</taxon>
        <taxon>Scolytinae</taxon>
        <taxon>Hypothenemus</taxon>
    </lineage>
</organism>
<proteinExistence type="inferred from homology"/>
<evidence type="ECO:0000256" key="1">
    <source>
        <dbReference type="ARBA" id="ARBA00023242"/>
    </source>
</evidence>
<dbReference type="Proteomes" id="UP001566132">
    <property type="component" value="Unassembled WGS sequence"/>
</dbReference>
<comment type="caution">
    <text evidence="4">The sequence shown here is derived from an EMBL/GenBank/DDBJ whole genome shotgun (WGS) entry which is preliminary data.</text>
</comment>
<reference evidence="4 5" key="1">
    <citation type="submission" date="2024-05" db="EMBL/GenBank/DDBJ databases">
        <title>Genetic variation in Jamaican populations of the coffee berry borer (Hypothenemus hampei).</title>
        <authorList>
            <person name="Errbii M."/>
            <person name="Myrie A."/>
        </authorList>
    </citation>
    <scope>NUCLEOTIDE SEQUENCE [LARGE SCALE GENOMIC DNA]</scope>
    <source>
        <strain evidence="4">JA-Hopewell-2020-01-JO</strain>
        <tissue evidence="4">Whole body</tissue>
    </source>
</reference>
<keyword evidence="1 2" id="KW-0539">Nucleus</keyword>
<comment type="subunit">
    <text evidence="2">Component of the Mediator complex.</text>
</comment>
<dbReference type="InterPro" id="IPR019087">
    <property type="entry name" value="Med15_N"/>
</dbReference>
<dbReference type="InterPro" id="IPR036529">
    <property type="entry name" value="KIX_dom_sf"/>
</dbReference>
<accession>A0ABD1E7J6</accession>
<dbReference type="AlphaFoldDB" id="A0ABD1E7J6"/>
<evidence type="ECO:0000313" key="4">
    <source>
        <dbReference type="EMBL" id="KAL1490550.1"/>
    </source>
</evidence>
<dbReference type="Pfam" id="PF09606">
    <property type="entry name" value="Med15_N"/>
    <property type="match status" value="1"/>
</dbReference>
<comment type="subcellular location">
    <subcellularLocation>
        <location evidence="2">Nucleus</location>
    </subcellularLocation>
</comment>
<protein>
    <recommendedName>
        <fullName evidence="2">Mediator of RNA polymerase II transcription subunit 15</fullName>
    </recommendedName>
    <alternativeName>
        <fullName evidence="2">Mediator complex subunit 15</fullName>
    </alternativeName>
</protein>
<comment type="similarity">
    <text evidence="2">Belongs to the Mediator complex subunit 15 family.</text>
</comment>
<feature type="domain" description="Mediator of RNA polymerase II transcription subunit 15 N-terminal" evidence="3">
    <location>
        <begin position="7"/>
        <end position="69"/>
    </location>
</feature>
<keyword evidence="5" id="KW-1185">Reference proteome</keyword>
<evidence type="ECO:0000256" key="2">
    <source>
        <dbReference type="RuleBase" id="RU364148"/>
    </source>
</evidence>
<keyword evidence="2" id="KW-0805">Transcription regulation</keyword>
<evidence type="ECO:0000313" key="5">
    <source>
        <dbReference type="Proteomes" id="UP001566132"/>
    </source>
</evidence>
<evidence type="ECO:0000259" key="3">
    <source>
        <dbReference type="Pfam" id="PF09606"/>
    </source>
</evidence>
<dbReference type="GO" id="GO:0005634">
    <property type="term" value="C:nucleus"/>
    <property type="evidence" value="ECO:0007669"/>
    <property type="project" value="UniProtKB-SubCell"/>
</dbReference>
<dbReference type="Gene3D" id="1.10.246.20">
    <property type="entry name" value="Coactivator CBP, KIX domain"/>
    <property type="match status" value="1"/>
</dbReference>
<sequence length="129" mass="15085">MSEDLNKNSWKNLKFRSSVVNKINIEVANFRWKNENPGQKIEMDVFEKAKNKAQYLGYIAKIILDIRNMVCIQDDWLQNHVDEILSKPPPRVRKVLSTDALAKHNIDMMKLRDKITKLERAGGKFNKSQ</sequence>
<keyword evidence="2" id="KW-0010">Activator</keyword>
<gene>
    <name evidence="2" type="primary">MED15</name>
    <name evidence="4" type="ORF">ABEB36_013226</name>
</gene>
<keyword evidence="2" id="KW-0804">Transcription</keyword>
<name>A0ABD1E7J6_HYPHA</name>
<dbReference type="EMBL" id="JBDJPC010000010">
    <property type="protein sequence ID" value="KAL1490550.1"/>
    <property type="molecule type" value="Genomic_DNA"/>
</dbReference>